<accession>A0ABX8AF45</accession>
<dbReference type="PANTHER" id="PTHR36919">
    <property type="entry name" value="BLR1215 PROTEIN"/>
    <property type="match status" value="1"/>
</dbReference>
<evidence type="ECO:0000313" key="5">
    <source>
        <dbReference type="Proteomes" id="UP000682843"/>
    </source>
</evidence>
<protein>
    <submittedName>
        <fullName evidence="4">DUF2147 domain-containing protein</fullName>
    </submittedName>
</protein>
<evidence type="ECO:0000256" key="1">
    <source>
        <dbReference type="SAM" id="MobiDB-lite"/>
    </source>
</evidence>
<organism evidence="4 5">
    <name type="scientific">Tardiphaga alba</name>
    <dbReference type="NCBI Taxonomy" id="340268"/>
    <lineage>
        <taxon>Bacteria</taxon>
        <taxon>Pseudomonadati</taxon>
        <taxon>Pseudomonadota</taxon>
        <taxon>Alphaproteobacteria</taxon>
        <taxon>Hyphomicrobiales</taxon>
        <taxon>Nitrobacteraceae</taxon>
        <taxon>Tardiphaga</taxon>
    </lineage>
</organism>
<dbReference type="Pfam" id="PF09917">
    <property type="entry name" value="DUF2147"/>
    <property type="match status" value="1"/>
</dbReference>
<dbReference type="Proteomes" id="UP000682843">
    <property type="component" value="Chromosome"/>
</dbReference>
<feature type="signal peptide" evidence="2">
    <location>
        <begin position="1"/>
        <end position="31"/>
    </location>
</feature>
<feature type="domain" description="DUF2147" evidence="3">
    <location>
        <begin position="38"/>
        <end position="155"/>
    </location>
</feature>
<dbReference type="PANTHER" id="PTHR36919:SF3">
    <property type="entry name" value="BLL5882 PROTEIN"/>
    <property type="match status" value="1"/>
</dbReference>
<sequence length="205" mass="22197">MTQTRSRRFATLALASMTTAAVSLMSTVSFATAQTAAGLWQKIEDGKPVVWVLVVDRGGVFEGAIAKTFPSADDKPGDDICSKCIDDRKNQPVLGISFIRNMQQQGLKYENGNILDPRDGKVYKAKMSVSADGRALTVRGYWGIALLGKDETWYRLPETEMASLDPTVLAKYVPQTVATKQPATTGTSKAPVKKASATPAQPQQR</sequence>
<keyword evidence="2" id="KW-0732">Signal</keyword>
<gene>
    <name evidence="4" type="ORF">RPMA_20770</name>
</gene>
<feature type="region of interest" description="Disordered" evidence="1">
    <location>
        <begin position="178"/>
        <end position="205"/>
    </location>
</feature>
<proteinExistence type="predicted"/>
<feature type="compositionally biased region" description="Polar residues" evidence="1">
    <location>
        <begin position="178"/>
        <end position="188"/>
    </location>
</feature>
<evidence type="ECO:0000256" key="2">
    <source>
        <dbReference type="SAM" id="SignalP"/>
    </source>
</evidence>
<evidence type="ECO:0000313" key="4">
    <source>
        <dbReference type="EMBL" id="QUS41005.1"/>
    </source>
</evidence>
<keyword evidence="5" id="KW-1185">Reference proteome</keyword>
<reference evidence="4 5" key="1">
    <citation type="submission" date="2019-02" db="EMBL/GenBank/DDBJ databases">
        <title>Emended description of the genus Rhodopseudomonas and description of Rhodopseudomonas albus sp. nov., a non-phototrophic, heavy-metal-tolerant bacterium isolated from garden soil.</title>
        <authorList>
            <person name="Bao Z."/>
            <person name="Cao W.W."/>
            <person name="Sato Y."/>
            <person name="Nishizawa T."/>
            <person name="Zhao J."/>
            <person name="Guo Y."/>
            <person name="Ohta H."/>
        </authorList>
    </citation>
    <scope>NUCLEOTIDE SEQUENCE [LARGE SCALE GENOMIC DNA]</scope>
    <source>
        <strain evidence="4 5">SK50-23</strain>
    </source>
</reference>
<dbReference type="EMBL" id="CP036498">
    <property type="protein sequence ID" value="QUS41005.1"/>
    <property type="molecule type" value="Genomic_DNA"/>
</dbReference>
<feature type="chain" id="PRO_5047388336" evidence="2">
    <location>
        <begin position="32"/>
        <end position="205"/>
    </location>
</feature>
<evidence type="ECO:0000259" key="3">
    <source>
        <dbReference type="Pfam" id="PF09917"/>
    </source>
</evidence>
<dbReference type="Gene3D" id="2.40.128.520">
    <property type="match status" value="1"/>
</dbReference>
<dbReference type="InterPro" id="IPR019223">
    <property type="entry name" value="DUF2147"/>
</dbReference>
<name>A0ABX8AF45_9BRAD</name>